<reference evidence="2" key="1">
    <citation type="submission" date="2020-06" db="EMBL/GenBank/DDBJ databases">
        <authorList>
            <consortium name="Plant Systems Biology data submission"/>
        </authorList>
    </citation>
    <scope>NUCLEOTIDE SEQUENCE</scope>
    <source>
        <strain evidence="2">D6</strain>
    </source>
</reference>
<protein>
    <recommendedName>
        <fullName evidence="4">J domain-containing protein</fullName>
    </recommendedName>
</protein>
<gene>
    <name evidence="2" type="ORF">SEMRO_86_G045690.1</name>
</gene>
<sequence length="444" mass="50068">MDKRFRNLILAQVEAVVYDKPPSRQSLYELLKIATPDLKLHMVDNTSQRQSAYKALKVLIHPDKHAKALKNDKKELQRVTKIFQETSAYYNVCCSRLALESPSMGDNNSFGETETPTKKRESRHTKGSKSSKSPMRRTHSGFDQDNISNKRDFRPPSIISVSGSGRLPVEFDSYEEWPYLTDMVKVKDMESVSVNELAWIMACRVINLRGGVIHGQAIGRAYQVTKKSSDLEKCDSVDAVLRHFGFVCRSKLSRVQDIKYEIMEHGPVISTSFELHKAFYQSSDASSNFSPNQVSRIHPLLLVGWTMTSQGELWKVQALQSGETFEIGTGQFNVSASVLAPPDAILETIPWQSSGPYLDLNMPSVVGLSKDWRDLRHMSISISAKELETFSKMLEGGFQAAIKSKQSFVIRDKHKLAYSRRYTLREIATGDSGKWKISVSQAES</sequence>
<dbReference type="OrthoDB" id="48481at2759"/>
<accession>A0A9N8DH02</accession>
<dbReference type="AlphaFoldDB" id="A0A9N8DH02"/>
<dbReference type="EMBL" id="CAICTM010000085">
    <property type="protein sequence ID" value="CAB9500549.1"/>
    <property type="molecule type" value="Genomic_DNA"/>
</dbReference>
<evidence type="ECO:0000256" key="1">
    <source>
        <dbReference type="SAM" id="MobiDB-lite"/>
    </source>
</evidence>
<feature type="region of interest" description="Disordered" evidence="1">
    <location>
        <begin position="104"/>
        <end position="156"/>
    </location>
</feature>
<dbReference type="Proteomes" id="UP001153069">
    <property type="component" value="Unassembled WGS sequence"/>
</dbReference>
<evidence type="ECO:0008006" key="4">
    <source>
        <dbReference type="Google" id="ProtNLM"/>
    </source>
</evidence>
<feature type="compositionally biased region" description="Basic residues" evidence="1">
    <location>
        <begin position="120"/>
        <end position="139"/>
    </location>
</feature>
<evidence type="ECO:0000313" key="3">
    <source>
        <dbReference type="Proteomes" id="UP001153069"/>
    </source>
</evidence>
<dbReference type="InterPro" id="IPR038765">
    <property type="entry name" value="Papain-like_cys_pep_sf"/>
</dbReference>
<evidence type="ECO:0000313" key="2">
    <source>
        <dbReference type="EMBL" id="CAB9500549.1"/>
    </source>
</evidence>
<organism evidence="2 3">
    <name type="scientific">Seminavis robusta</name>
    <dbReference type="NCBI Taxonomy" id="568900"/>
    <lineage>
        <taxon>Eukaryota</taxon>
        <taxon>Sar</taxon>
        <taxon>Stramenopiles</taxon>
        <taxon>Ochrophyta</taxon>
        <taxon>Bacillariophyta</taxon>
        <taxon>Bacillariophyceae</taxon>
        <taxon>Bacillariophycidae</taxon>
        <taxon>Naviculales</taxon>
        <taxon>Naviculaceae</taxon>
        <taxon>Seminavis</taxon>
    </lineage>
</organism>
<proteinExistence type="predicted"/>
<keyword evidence="3" id="KW-1185">Reference proteome</keyword>
<name>A0A9N8DH02_9STRA</name>
<feature type="compositionally biased region" description="Polar residues" evidence="1">
    <location>
        <begin position="104"/>
        <end position="114"/>
    </location>
</feature>
<dbReference type="SUPFAM" id="SSF54001">
    <property type="entry name" value="Cysteine proteinases"/>
    <property type="match status" value="1"/>
</dbReference>
<comment type="caution">
    <text evidence="2">The sequence shown here is derived from an EMBL/GenBank/DDBJ whole genome shotgun (WGS) entry which is preliminary data.</text>
</comment>